<feature type="region of interest" description="Disordered" evidence="1">
    <location>
        <begin position="423"/>
        <end position="443"/>
    </location>
</feature>
<feature type="region of interest" description="Disordered" evidence="1">
    <location>
        <begin position="820"/>
        <end position="842"/>
    </location>
</feature>
<dbReference type="Gene3D" id="4.10.60.10">
    <property type="entry name" value="Zinc finger, CCHC-type"/>
    <property type="match status" value="1"/>
</dbReference>
<keyword evidence="4" id="KW-1185">Reference proteome</keyword>
<accession>A0A5J9SF11</accession>
<feature type="domain" description="CCHC-type" evidence="2">
    <location>
        <begin position="486"/>
        <end position="502"/>
    </location>
</feature>
<dbReference type="InterPro" id="IPR012871">
    <property type="entry name" value="DUF1668_ORYSA"/>
</dbReference>
<evidence type="ECO:0000313" key="3">
    <source>
        <dbReference type="EMBL" id="TVT97472.1"/>
    </source>
</evidence>
<feature type="compositionally biased region" description="Basic and acidic residues" evidence="1">
    <location>
        <begin position="878"/>
        <end position="897"/>
    </location>
</feature>
<reference evidence="3 4" key="1">
    <citation type="journal article" date="2019" name="Sci. Rep.">
        <title>A high-quality genome of Eragrostis curvula grass provides insights into Poaceae evolution and supports new strategies to enhance forage quality.</title>
        <authorList>
            <person name="Carballo J."/>
            <person name="Santos B.A.C.M."/>
            <person name="Zappacosta D."/>
            <person name="Garbus I."/>
            <person name="Selva J.P."/>
            <person name="Gallo C.A."/>
            <person name="Diaz A."/>
            <person name="Albertini E."/>
            <person name="Caccamo M."/>
            <person name="Echenique V."/>
        </authorList>
    </citation>
    <scope>NUCLEOTIDE SEQUENCE [LARGE SCALE GENOMIC DNA]</scope>
    <source>
        <strain evidence="4">cv. Victoria</strain>
        <tissue evidence="3">Leaf</tissue>
    </source>
</reference>
<dbReference type="Proteomes" id="UP000324897">
    <property type="component" value="Unassembled WGS sequence"/>
</dbReference>
<dbReference type="Gramene" id="TVT97472">
    <property type="protein sequence ID" value="TVT97472"/>
    <property type="gene ID" value="EJB05_57294"/>
</dbReference>
<sequence length="1038" mass="113086">MVNLDTGLYSLRHLNLSHQLFSPSTAAAEAATARSQAAVQANAERQAGYKHGLRFLNATATSLDPLPAASINFKPCGPSNLGDTPLDLVALLGDESKIICADLAGRTSLYDAEAHAVVTVPDLRSPKGRDAIPISITRAAVDGDPDQGDSIYVMSRTPDPNRIEDCFEELRYGAGRDVFSRINCSAAGVLSHLHHSSATHPTSFLTHATTTTSIAWLRCFVPRSPEIEWCVSESGEESESAPRPALGATAAPAATPTAAATTANPTTTMPPSPPCADLSHPSPIRIPSPRLATPPPSPSGHLTSPESSPEKLDWGSIEDEDGAYGPCSSQLEQGPAALEGDRSASPVGTTSAVLKGKAAAHAQLPSAFNAALAFNAPDTYEHGACSKAAEDTAAFPPPLSPAGHLHSVAGPNEVPAKLKSILVRPSPRQQSSAPVKQDSREWQRVKPKHWWRKRAFPSSSPELRRSHGAPMAPPRPAAYKEIFQGRCFRCLAKDHRLVHCREPPRCISCLGSGHFVRHCPQAKKAGERLPVHSRLLFPKPSVKTRLTFPPNSIHSRITFPPLHPSTPPPTSSPAQVLPGGTTEEMARPLDRYVPGFPDGRRAHGTAAVVAGPCMTAELQKLRHQTIVVTARDNRYRANSEQMQFALNQQLRIPLHNITVSRHKSQRFLARFDYPEQRDIALRAGSVEIGGTKYKLEPWREEDCYNRPAGWYYRALIYIENLPLYAWSAEGVKQVLDDVCVFNRMASPTFSQEAIDAFGFWGWMGNPNHLPCTKTSTFITNVPARSRSSSGGSGNSAAFPAPPSGGVAELIIHLARYEDWTPRSSPSPSSDISGLSSSSSTRCDSRPFPFVQRFDWDMGVVDGRAAPAPRLLTACRDPPALERRDHGHDDDDIRDPPRRAWQSNMSARGRPADDYTRGSSHGYRHRTRSPRSHERRHGDHDDDYDRVGSCQDHLLVTVLAYHSVVTMRAGSAVDPRPRLTGARQAVVSMLAHHPRNLLSWVLGITGPPPSLQWTGWSQLPRLPRHPKSTPTPFWISLQA</sequence>
<dbReference type="SUPFAM" id="SSF57756">
    <property type="entry name" value="Retrovirus zinc finger-like domains"/>
    <property type="match status" value="1"/>
</dbReference>
<dbReference type="AlphaFoldDB" id="A0A5J9SF11"/>
<feature type="compositionally biased region" description="Low complexity" evidence="1">
    <location>
        <begin position="821"/>
        <end position="841"/>
    </location>
</feature>
<feature type="non-terminal residue" evidence="3">
    <location>
        <position position="1"/>
    </location>
</feature>
<name>A0A5J9SF11_9POAL</name>
<dbReference type="InterPro" id="IPR001878">
    <property type="entry name" value="Znf_CCHC"/>
</dbReference>
<evidence type="ECO:0000313" key="4">
    <source>
        <dbReference type="Proteomes" id="UP000324897"/>
    </source>
</evidence>
<comment type="caution">
    <text evidence="3">The sequence shown here is derived from an EMBL/GenBank/DDBJ whole genome shotgun (WGS) entry which is preliminary data.</text>
</comment>
<feature type="compositionally biased region" description="Low complexity" evidence="1">
    <location>
        <begin position="281"/>
        <end position="291"/>
    </location>
</feature>
<dbReference type="SMART" id="SM00343">
    <property type="entry name" value="ZnF_C2HC"/>
    <property type="match status" value="2"/>
</dbReference>
<feature type="region of interest" description="Disordered" evidence="1">
    <location>
        <begin position="231"/>
        <end position="348"/>
    </location>
</feature>
<organism evidence="3 4">
    <name type="scientific">Eragrostis curvula</name>
    <name type="common">weeping love grass</name>
    <dbReference type="NCBI Taxonomy" id="38414"/>
    <lineage>
        <taxon>Eukaryota</taxon>
        <taxon>Viridiplantae</taxon>
        <taxon>Streptophyta</taxon>
        <taxon>Embryophyta</taxon>
        <taxon>Tracheophyta</taxon>
        <taxon>Spermatophyta</taxon>
        <taxon>Magnoliopsida</taxon>
        <taxon>Liliopsida</taxon>
        <taxon>Poales</taxon>
        <taxon>Poaceae</taxon>
        <taxon>PACMAD clade</taxon>
        <taxon>Chloridoideae</taxon>
        <taxon>Eragrostideae</taxon>
        <taxon>Eragrostidinae</taxon>
        <taxon>Eragrostis</taxon>
    </lineage>
</organism>
<dbReference type="PANTHER" id="PTHR33087:SF21">
    <property type="entry name" value="OS03G0782100 PROTEIN"/>
    <property type="match status" value="1"/>
</dbReference>
<evidence type="ECO:0000259" key="2">
    <source>
        <dbReference type="SMART" id="SM00343"/>
    </source>
</evidence>
<feature type="compositionally biased region" description="Basic residues" evidence="1">
    <location>
        <begin position="921"/>
        <end position="934"/>
    </location>
</feature>
<dbReference type="GO" id="GO:0008270">
    <property type="term" value="F:zinc ion binding"/>
    <property type="evidence" value="ECO:0007669"/>
    <property type="project" value="InterPro"/>
</dbReference>
<dbReference type="OrthoDB" id="3863715at2759"/>
<protein>
    <recommendedName>
        <fullName evidence="2">CCHC-type domain-containing protein</fullName>
    </recommendedName>
</protein>
<proteinExistence type="predicted"/>
<feature type="compositionally biased region" description="Low complexity" evidence="1">
    <location>
        <begin position="241"/>
        <end position="267"/>
    </location>
</feature>
<gene>
    <name evidence="3" type="ORF">EJB05_57294</name>
</gene>
<feature type="region of interest" description="Disordered" evidence="1">
    <location>
        <begin position="870"/>
        <end position="943"/>
    </location>
</feature>
<dbReference type="PANTHER" id="PTHR33087">
    <property type="entry name" value="OS07G0539200 PROTEIN"/>
    <property type="match status" value="1"/>
</dbReference>
<dbReference type="Pfam" id="PF07893">
    <property type="entry name" value="DUF1668"/>
    <property type="match status" value="1"/>
</dbReference>
<dbReference type="InterPro" id="IPR053253">
    <property type="entry name" value="Sex_diff_modulator"/>
</dbReference>
<dbReference type="InterPro" id="IPR036875">
    <property type="entry name" value="Znf_CCHC_sf"/>
</dbReference>
<evidence type="ECO:0000256" key="1">
    <source>
        <dbReference type="SAM" id="MobiDB-lite"/>
    </source>
</evidence>
<feature type="domain" description="CCHC-type" evidence="2">
    <location>
        <begin position="505"/>
        <end position="521"/>
    </location>
</feature>
<dbReference type="EMBL" id="RWGY01000999">
    <property type="protein sequence ID" value="TVT97472.1"/>
    <property type="molecule type" value="Genomic_DNA"/>
</dbReference>
<dbReference type="GO" id="GO:0003676">
    <property type="term" value="F:nucleic acid binding"/>
    <property type="evidence" value="ECO:0007669"/>
    <property type="project" value="InterPro"/>
</dbReference>